<dbReference type="PANTHER" id="PTHR46796">
    <property type="entry name" value="HTH-TYPE TRANSCRIPTIONAL ACTIVATOR RHAS-RELATED"/>
    <property type="match status" value="1"/>
</dbReference>
<dbReference type="GO" id="GO:0043565">
    <property type="term" value="F:sequence-specific DNA binding"/>
    <property type="evidence" value="ECO:0007669"/>
    <property type="project" value="InterPro"/>
</dbReference>
<dbReference type="InterPro" id="IPR018060">
    <property type="entry name" value="HTH_AraC"/>
</dbReference>
<gene>
    <name evidence="5" type="primary">rhaS_144</name>
    <name evidence="5" type="ORF">SDC9_202705</name>
</gene>
<keyword evidence="2" id="KW-0238">DNA-binding</keyword>
<feature type="domain" description="HTH araC/xylS-type" evidence="4">
    <location>
        <begin position="8"/>
        <end position="105"/>
    </location>
</feature>
<dbReference type="EMBL" id="VSSQ01123823">
    <property type="protein sequence ID" value="MPN55026.1"/>
    <property type="molecule type" value="Genomic_DNA"/>
</dbReference>
<dbReference type="AlphaFoldDB" id="A0A645IV22"/>
<dbReference type="PROSITE" id="PS00041">
    <property type="entry name" value="HTH_ARAC_FAMILY_1"/>
    <property type="match status" value="1"/>
</dbReference>
<protein>
    <submittedName>
        <fullName evidence="5">HTH-type transcriptional activator RhaS</fullName>
    </submittedName>
</protein>
<dbReference type="Gene3D" id="1.10.10.60">
    <property type="entry name" value="Homeodomain-like"/>
    <property type="match status" value="2"/>
</dbReference>
<organism evidence="5">
    <name type="scientific">bioreactor metagenome</name>
    <dbReference type="NCBI Taxonomy" id="1076179"/>
    <lineage>
        <taxon>unclassified sequences</taxon>
        <taxon>metagenomes</taxon>
        <taxon>ecological metagenomes</taxon>
    </lineage>
</organism>
<accession>A0A645IV22</accession>
<dbReference type="PROSITE" id="PS01124">
    <property type="entry name" value="HTH_ARAC_FAMILY_2"/>
    <property type="match status" value="1"/>
</dbReference>
<dbReference type="SUPFAM" id="SSF46689">
    <property type="entry name" value="Homeodomain-like"/>
    <property type="match status" value="2"/>
</dbReference>
<dbReference type="InterPro" id="IPR050204">
    <property type="entry name" value="AraC_XylS_family_regulators"/>
</dbReference>
<comment type="caution">
    <text evidence="5">The sequence shown here is derived from an EMBL/GenBank/DDBJ whole genome shotgun (WGS) entry which is preliminary data.</text>
</comment>
<keyword evidence="1" id="KW-0805">Transcription regulation</keyword>
<reference evidence="5" key="1">
    <citation type="submission" date="2019-08" db="EMBL/GenBank/DDBJ databases">
        <authorList>
            <person name="Kucharzyk K."/>
            <person name="Murdoch R.W."/>
            <person name="Higgins S."/>
            <person name="Loffler F."/>
        </authorList>
    </citation>
    <scope>NUCLEOTIDE SEQUENCE</scope>
</reference>
<sequence>MRTSPLVKRVSAYLDEHLAEPVSLDELSRVVFLSKYHLERQFRKETGVSIYQMLLQKRMIRARDLVREGVAFTAVAQRCGFSEYSGFYKAFRNEYGLSPREYLRQL</sequence>
<dbReference type="SMART" id="SM00342">
    <property type="entry name" value="HTH_ARAC"/>
    <property type="match status" value="1"/>
</dbReference>
<dbReference type="Pfam" id="PF12833">
    <property type="entry name" value="HTH_18"/>
    <property type="match status" value="1"/>
</dbReference>
<dbReference type="GO" id="GO:0003700">
    <property type="term" value="F:DNA-binding transcription factor activity"/>
    <property type="evidence" value="ECO:0007669"/>
    <property type="project" value="InterPro"/>
</dbReference>
<dbReference type="InterPro" id="IPR020449">
    <property type="entry name" value="Tscrpt_reg_AraC-type_HTH"/>
</dbReference>
<dbReference type="InterPro" id="IPR018062">
    <property type="entry name" value="HTH_AraC-typ_CS"/>
</dbReference>
<dbReference type="PRINTS" id="PR00032">
    <property type="entry name" value="HTHARAC"/>
</dbReference>
<evidence type="ECO:0000256" key="1">
    <source>
        <dbReference type="ARBA" id="ARBA00023015"/>
    </source>
</evidence>
<proteinExistence type="predicted"/>
<dbReference type="InterPro" id="IPR009057">
    <property type="entry name" value="Homeodomain-like_sf"/>
</dbReference>
<evidence type="ECO:0000256" key="3">
    <source>
        <dbReference type="ARBA" id="ARBA00023163"/>
    </source>
</evidence>
<keyword evidence="3" id="KW-0804">Transcription</keyword>
<evidence type="ECO:0000313" key="5">
    <source>
        <dbReference type="EMBL" id="MPN55026.1"/>
    </source>
</evidence>
<name>A0A645IV22_9ZZZZ</name>
<evidence type="ECO:0000259" key="4">
    <source>
        <dbReference type="PROSITE" id="PS01124"/>
    </source>
</evidence>
<evidence type="ECO:0000256" key="2">
    <source>
        <dbReference type="ARBA" id="ARBA00023125"/>
    </source>
</evidence>